<evidence type="ECO:0000256" key="1">
    <source>
        <dbReference type="SAM" id="MobiDB-lite"/>
    </source>
</evidence>
<evidence type="ECO:0000313" key="3">
    <source>
        <dbReference type="EMBL" id="KAK3885487.1"/>
    </source>
</evidence>
<dbReference type="Pfam" id="PF00665">
    <property type="entry name" value="rve"/>
    <property type="match status" value="1"/>
</dbReference>
<organism evidence="3 4">
    <name type="scientific">Petrolisthes cinctipes</name>
    <name type="common">Flat porcelain crab</name>
    <dbReference type="NCBI Taxonomy" id="88211"/>
    <lineage>
        <taxon>Eukaryota</taxon>
        <taxon>Metazoa</taxon>
        <taxon>Ecdysozoa</taxon>
        <taxon>Arthropoda</taxon>
        <taxon>Crustacea</taxon>
        <taxon>Multicrustacea</taxon>
        <taxon>Malacostraca</taxon>
        <taxon>Eumalacostraca</taxon>
        <taxon>Eucarida</taxon>
        <taxon>Decapoda</taxon>
        <taxon>Pleocyemata</taxon>
        <taxon>Anomura</taxon>
        <taxon>Galatheoidea</taxon>
        <taxon>Porcellanidae</taxon>
        <taxon>Petrolisthes</taxon>
    </lineage>
</organism>
<feature type="compositionally biased region" description="Basic and acidic residues" evidence="1">
    <location>
        <begin position="537"/>
        <end position="546"/>
    </location>
</feature>
<dbReference type="PROSITE" id="PS50994">
    <property type="entry name" value="INTEGRASE"/>
    <property type="match status" value="1"/>
</dbReference>
<feature type="compositionally biased region" description="Acidic residues" evidence="1">
    <location>
        <begin position="518"/>
        <end position="531"/>
    </location>
</feature>
<name>A0AAE1KVJ8_PETCI</name>
<dbReference type="EMBL" id="JAWQEG010000793">
    <property type="protein sequence ID" value="KAK3885487.1"/>
    <property type="molecule type" value="Genomic_DNA"/>
</dbReference>
<keyword evidence="4" id="KW-1185">Reference proteome</keyword>
<feature type="domain" description="Integrase catalytic" evidence="2">
    <location>
        <begin position="297"/>
        <end position="458"/>
    </location>
</feature>
<feature type="region of interest" description="Disordered" evidence="1">
    <location>
        <begin position="518"/>
        <end position="557"/>
    </location>
</feature>
<dbReference type="PANTHER" id="PTHR37984">
    <property type="entry name" value="PROTEIN CBG26694"/>
    <property type="match status" value="1"/>
</dbReference>
<dbReference type="PANTHER" id="PTHR37984:SF5">
    <property type="entry name" value="PROTEIN NYNRIN-LIKE"/>
    <property type="match status" value="1"/>
</dbReference>
<proteinExistence type="predicted"/>
<dbReference type="AlphaFoldDB" id="A0AAE1KVJ8"/>
<sequence length="557" mass="63138">MLDVRRNRTPVKGLPKWTGKLTERSLCAGSSSGCGVTALLVIDGVVEGRLIADVNCVVMGHLIEGVDAILGMDFIQLAGGLEWKHGKVRFLSVRNREDGRQLKLDRKARAAVSRAKPVPMLTMEDKDFEARFDGKSWTVRWHWRDGQPPVLINEVDCYRSAKTEQVKEKMEEEVKTWIKRGWMKRCEDQSNGKGILPLLAVVQANKDKMTVSFTPSEKNRADALTRVPKSWLGEVEVASVVDIQDLHSKHHFGVDRTLYLTRLVDPSVKRECVESVVRSCRQCQTIDPAPSNHVLGEISVPENWARLALDVTHFQGRVYLTVVDCGLSRFAVWREVASENAREICGHMTQIFLERGTPNEVLMDNSTAFRSHQFAEACREWNITRRFRAAYRPSGNGIAECMHRTINSMAARSGKSPLKRVFWYNLAAREGVNGEMAPAKVLHKYSWRHPALKREREQNVIHSRFSVGDPVVVKPADRRCTTGWADGKVTGITSENTIEVDGVPRHVLDVRRLFLDGESDEEHTNEPDDVIAQEVQEAPRRSERARRPPAWLSDYEY</sequence>
<dbReference type="InterPro" id="IPR012337">
    <property type="entry name" value="RNaseH-like_sf"/>
</dbReference>
<comment type="caution">
    <text evidence="3">The sequence shown here is derived from an EMBL/GenBank/DDBJ whole genome shotgun (WGS) entry which is preliminary data.</text>
</comment>
<dbReference type="GO" id="GO:0003676">
    <property type="term" value="F:nucleic acid binding"/>
    <property type="evidence" value="ECO:0007669"/>
    <property type="project" value="InterPro"/>
</dbReference>
<dbReference type="SUPFAM" id="SSF53098">
    <property type="entry name" value="Ribonuclease H-like"/>
    <property type="match status" value="1"/>
</dbReference>
<reference evidence="3" key="1">
    <citation type="submission" date="2023-10" db="EMBL/GenBank/DDBJ databases">
        <title>Genome assemblies of two species of porcelain crab, Petrolisthes cinctipes and Petrolisthes manimaculis (Anomura: Porcellanidae).</title>
        <authorList>
            <person name="Angst P."/>
        </authorList>
    </citation>
    <scope>NUCLEOTIDE SEQUENCE</scope>
    <source>
        <strain evidence="3">PB745_01</strain>
        <tissue evidence="3">Gill</tissue>
    </source>
</reference>
<gene>
    <name evidence="3" type="ORF">Pcinc_010312</name>
</gene>
<protein>
    <recommendedName>
        <fullName evidence="2">Integrase catalytic domain-containing protein</fullName>
    </recommendedName>
</protein>
<accession>A0AAE1KVJ8</accession>
<dbReference type="Gene3D" id="3.30.420.10">
    <property type="entry name" value="Ribonuclease H-like superfamily/Ribonuclease H"/>
    <property type="match status" value="1"/>
</dbReference>
<evidence type="ECO:0000259" key="2">
    <source>
        <dbReference type="PROSITE" id="PS50994"/>
    </source>
</evidence>
<dbReference type="InterPro" id="IPR001584">
    <property type="entry name" value="Integrase_cat-core"/>
</dbReference>
<dbReference type="GO" id="GO:0015074">
    <property type="term" value="P:DNA integration"/>
    <property type="evidence" value="ECO:0007669"/>
    <property type="project" value="InterPro"/>
</dbReference>
<dbReference type="Proteomes" id="UP001286313">
    <property type="component" value="Unassembled WGS sequence"/>
</dbReference>
<dbReference type="InterPro" id="IPR036397">
    <property type="entry name" value="RNaseH_sf"/>
</dbReference>
<evidence type="ECO:0000313" key="4">
    <source>
        <dbReference type="Proteomes" id="UP001286313"/>
    </source>
</evidence>
<dbReference type="InterPro" id="IPR050951">
    <property type="entry name" value="Retrovirus_Pol_polyprotein"/>
</dbReference>